<keyword evidence="1" id="KW-0472">Membrane</keyword>
<dbReference type="Pfam" id="PF19857">
    <property type="entry name" value="DUF6332"/>
    <property type="match status" value="1"/>
</dbReference>
<reference evidence="2" key="1">
    <citation type="submission" date="2024-07" db="EMBL/GenBank/DDBJ databases">
        <authorList>
            <person name="Yu S.T."/>
        </authorList>
    </citation>
    <scope>NUCLEOTIDE SEQUENCE</scope>
    <source>
        <strain evidence="2">R44</strain>
    </source>
</reference>
<feature type="transmembrane region" description="Helical" evidence="1">
    <location>
        <begin position="54"/>
        <end position="74"/>
    </location>
</feature>
<dbReference type="RefSeq" id="WP_369142165.1">
    <property type="nucleotide sequence ID" value="NZ_CP163444.1"/>
</dbReference>
<gene>
    <name evidence="2" type="ORF">AB5J54_02345</name>
</gene>
<sequence length="84" mass="8958">MDMGRESRWEKDAMTVEIGFALVTAAVLAALVFGVLLVPALLVGVNEPAGKALLTAGAVLAGLAAVWRVVRVLVRFDRARRQGR</sequence>
<evidence type="ECO:0000313" key="2">
    <source>
        <dbReference type="EMBL" id="XDQ69424.1"/>
    </source>
</evidence>
<accession>A0AB39SVV6</accession>
<dbReference type="EMBL" id="CP163444">
    <property type="protein sequence ID" value="XDQ69424.1"/>
    <property type="molecule type" value="Genomic_DNA"/>
</dbReference>
<dbReference type="InterPro" id="IPR046295">
    <property type="entry name" value="DUF6332"/>
</dbReference>
<keyword evidence="1" id="KW-1133">Transmembrane helix</keyword>
<name>A0AB39SVV6_9ACTN</name>
<organism evidence="2">
    <name type="scientific">Streptomyces sp. R44</name>
    <dbReference type="NCBI Taxonomy" id="3238633"/>
    <lineage>
        <taxon>Bacteria</taxon>
        <taxon>Bacillati</taxon>
        <taxon>Actinomycetota</taxon>
        <taxon>Actinomycetes</taxon>
        <taxon>Kitasatosporales</taxon>
        <taxon>Streptomycetaceae</taxon>
        <taxon>Streptomyces</taxon>
    </lineage>
</organism>
<feature type="transmembrane region" description="Helical" evidence="1">
    <location>
        <begin position="20"/>
        <end position="42"/>
    </location>
</feature>
<keyword evidence="1" id="KW-0812">Transmembrane</keyword>
<evidence type="ECO:0000256" key="1">
    <source>
        <dbReference type="SAM" id="Phobius"/>
    </source>
</evidence>
<dbReference type="AlphaFoldDB" id="A0AB39SVV6"/>
<protein>
    <submittedName>
        <fullName evidence="2">DUF6332 family protein</fullName>
    </submittedName>
</protein>
<proteinExistence type="predicted"/>